<dbReference type="EC" id="1.1.1.298" evidence="4"/>
<evidence type="ECO:0000256" key="5">
    <source>
        <dbReference type="ARBA" id="ARBA00044059"/>
    </source>
</evidence>
<evidence type="ECO:0000256" key="9">
    <source>
        <dbReference type="ARBA" id="ARBA00045650"/>
    </source>
</evidence>
<evidence type="ECO:0000313" key="13">
    <source>
        <dbReference type="Proteomes" id="UP000702952"/>
    </source>
</evidence>
<protein>
    <recommendedName>
        <fullName evidence="6">NADP-dependent 3-hydroxy acid dehydrogenase YdfG</fullName>
        <ecNumber evidence="4">1.1.1.298</ecNumber>
        <ecNumber evidence="5">1.1.1.381</ecNumber>
    </recommendedName>
    <alternativeName>
        <fullName evidence="8">L-allo-threonine dehydrogenase</fullName>
    </alternativeName>
    <alternativeName>
        <fullName evidence="7">Malonic semialdehyde reductase</fullName>
    </alternativeName>
</protein>
<dbReference type="Proteomes" id="UP000702952">
    <property type="component" value="Unassembled WGS sequence"/>
</dbReference>
<comment type="caution">
    <text evidence="12">The sequence shown here is derived from an EMBL/GenBank/DDBJ whole genome shotgun (WGS) entry which is preliminary data.</text>
</comment>
<dbReference type="InterPro" id="IPR002347">
    <property type="entry name" value="SDR_fam"/>
</dbReference>
<evidence type="ECO:0000256" key="4">
    <source>
        <dbReference type="ARBA" id="ARBA00044050"/>
    </source>
</evidence>
<dbReference type="EC" id="1.1.1.381" evidence="5"/>
<evidence type="ECO:0000313" key="12">
    <source>
        <dbReference type="EMBL" id="NTC29233.1"/>
    </source>
</evidence>
<dbReference type="PANTHER" id="PTHR43086">
    <property type="entry name" value="VERY-LONG-CHAIN 3-OXOOACYL-COA REDUCTASE"/>
    <property type="match status" value="1"/>
</dbReference>
<dbReference type="AlphaFoldDB" id="A0AA44J9N3"/>
<evidence type="ECO:0000256" key="3">
    <source>
        <dbReference type="ARBA" id="ARBA00043812"/>
    </source>
</evidence>
<dbReference type="SUPFAM" id="SSF51735">
    <property type="entry name" value="NAD(P)-binding Rossmann-fold domains"/>
    <property type="match status" value="1"/>
</dbReference>
<evidence type="ECO:0000256" key="6">
    <source>
        <dbReference type="ARBA" id="ARBA00044065"/>
    </source>
</evidence>
<sequence length="259" mass="27075">MTIALITGASSGIGAVYTRRLAARGHDLVLVARATDRLETLAAELRQAYGIAVENITADLTDPTQLGTVAERLKAEPSIDILVNNAGAGLLGGFTSADPAAMETLLRLNVVAPTLLASAVITGMVERGSGSIVNIASVLALLPEYSQGIYAATKSYVLTMSQSLAAEVSSKGVYVQAVLPAATRTEIFERAGGDINRVQNLMEVEDLVDAALIGFDRKELVTIPAVPDVAAWDAFEQARGVLAAGFSNSEPAARYRSNS</sequence>
<evidence type="ECO:0000256" key="1">
    <source>
        <dbReference type="ARBA" id="ARBA00006484"/>
    </source>
</evidence>
<evidence type="ECO:0000256" key="7">
    <source>
        <dbReference type="ARBA" id="ARBA00044271"/>
    </source>
</evidence>
<evidence type="ECO:0000256" key="8">
    <source>
        <dbReference type="ARBA" id="ARBA00044349"/>
    </source>
</evidence>
<evidence type="ECO:0000256" key="2">
    <source>
        <dbReference type="ARBA" id="ARBA00023002"/>
    </source>
</evidence>
<dbReference type="Pfam" id="PF00106">
    <property type="entry name" value="adh_short"/>
    <property type="match status" value="1"/>
</dbReference>
<dbReference type="PRINTS" id="PR00081">
    <property type="entry name" value="GDHRDH"/>
</dbReference>
<comment type="catalytic activity">
    <reaction evidence="10">
        <text>3-hydroxypropanoate + NADP(+) = 3-oxopropanoate + NADPH + H(+)</text>
        <dbReference type="Rhea" id="RHEA:26438"/>
        <dbReference type="ChEBI" id="CHEBI:15378"/>
        <dbReference type="ChEBI" id="CHEBI:16510"/>
        <dbReference type="ChEBI" id="CHEBI:33190"/>
        <dbReference type="ChEBI" id="CHEBI:57783"/>
        <dbReference type="ChEBI" id="CHEBI:58349"/>
        <dbReference type="EC" id="1.1.1.298"/>
    </reaction>
</comment>
<dbReference type="RefSeq" id="WP_065659401.1">
    <property type="nucleotide sequence ID" value="NZ_CP123840.1"/>
</dbReference>
<dbReference type="InterPro" id="IPR036291">
    <property type="entry name" value="NAD(P)-bd_dom_sf"/>
</dbReference>
<proteinExistence type="inferred from homology"/>
<dbReference type="PROSITE" id="PS00061">
    <property type="entry name" value="ADH_SHORT"/>
    <property type="match status" value="1"/>
</dbReference>
<evidence type="ECO:0000256" key="11">
    <source>
        <dbReference type="RuleBase" id="RU000363"/>
    </source>
</evidence>
<dbReference type="Gene3D" id="3.40.50.720">
    <property type="entry name" value="NAD(P)-binding Rossmann-like Domain"/>
    <property type="match status" value="1"/>
</dbReference>
<organism evidence="12 13">
    <name type="scientific">Agrobacterium tumefaciens</name>
    <dbReference type="NCBI Taxonomy" id="358"/>
    <lineage>
        <taxon>Bacteria</taxon>
        <taxon>Pseudomonadati</taxon>
        <taxon>Pseudomonadota</taxon>
        <taxon>Alphaproteobacteria</taxon>
        <taxon>Hyphomicrobiales</taxon>
        <taxon>Rhizobiaceae</taxon>
        <taxon>Rhizobium/Agrobacterium group</taxon>
        <taxon>Agrobacterium</taxon>
        <taxon>Agrobacterium tumefaciens complex</taxon>
    </lineage>
</organism>
<dbReference type="PIRSF" id="PIRSF000126">
    <property type="entry name" value="11-beta-HSD1"/>
    <property type="match status" value="1"/>
</dbReference>
<name>A0AA44J9N3_AGRTU</name>
<dbReference type="GO" id="GO:0035527">
    <property type="term" value="F:3-hydroxypropionate dehydrogenase (NADP+) activity"/>
    <property type="evidence" value="ECO:0007669"/>
    <property type="project" value="UniProtKB-EC"/>
</dbReference>
<comment type="catalytic activity">
    <reaction evidence="3">
        <text>L-allo-threonine + NADP(+) = aminoacetone + CO2 + NADPH</text>
        <dbReference type="Rhea" id="RHEA:43524"/>
        <dbReference type="ChEBI" id="CHEBI:16526"/>
        <dbReference type="ChEBI" id="CHEBI:57783"/>
        <dbReference type="ChEBI" id="CHEBI:58320"/>
        <dbReference type="ChEBI" id="CHEBI:58349"/>
        <dbReference type="ChEBI" id="CHEBI:58585"/>
        <dbReference type="EC" id="1.1.1.381"/>
    </reaction>
</comment>
<dbReference type="EMBL" id="JAAMAY010000024">
    <property type="protein sequence ID" value="NTC29233.1"/>
    <property type="molecule type" value="Genomic_DNA"/>
</dbReference>
<comment type="function">
    <text evidence="9">NADP-dependent dehydrogenase with broad substrate specificity acting on 3-hydroxy acids. Catalyzes the NADP-dependent oxidation of L-allo-threonine to L-2-amino-3-keto-butyrate, which is spontaneously decarboxylated into aminoacetone. Also acts on D-threonine, L-serine, D-serine, D-3-hydroxyisobutyrate, L-3-hydroxyisobutyrate, D-glycerate and L-glycerate. Able to catalyze the reduction of the malonic semialdehyde to 3-hydroxypropionic acid. YdfG is apparently supplementing RutE, the presumed malonic semialdehyde reductase involved in pyrimidine degradation since both are able to detoxify malonic semialdehyde.</text>
</comment>
<dbReference type="PRINTS" id="PR00080">
    <property type="entry name" value="SDRFAMILY"/>
</dbReference>
<reference evidence="12" key="1">
    <citation type="journal article" date="2020" name="Science">
        <title>Unexpected conservation and global transmission of agrobacterial virulence plasmids.</title>
        <authorList>
            <person name="Weisberg A.J."/>
            <person name="Davis E.W. 2nd"/>
            <person name="Tabima J."/>
            <person name="Belcher M.S."/>
            <person name="Miller M."/>
            <person name="Kuo C.H."/>
            <person name="Loper J.E."/>
            <person name="Grunwald N.J."/>
            <person name="Putnam M.L."/>
            <person name="Chang J.H."/>
        </authorList>
    </citation>
    <scope>NUCLEOTIDE SEQUENCE</scope>
    <source>
        <strain evidence="12">17-1853-1a</strain>
    </source>
</reference>
<dbReference type="InterPro" id="IPR020904">
    <property type="entry name" value="Sc_DH/Rdtase_CS"/>
</dbReference>
<comment type="similarity">
    <text evidence="1 11">Belongs to the short-chain dehydrogenases/reductases (SDR) family.</text>
</comment>
<accession>A0AA44J9N3</accession>
<dbReference type="PANTHER" id="PTHR43086:SF3">
    <property type="entry name" value="NADP-DEPENDENT 3-HYDROXY ACID DEHYDROGENASE YDFG"/>
    <property type="match status" value="1"/>
</dbReference>
<keyword evidence="2" id="KW-0560">Oxidoreductase</keyword>
<gene>
    <name evidence="12" type="ORF">G6M46_13795</name>
</gene>
<evidence type="ECO:0000256" key="10">
    <source>
        <dbReference type="ARBA" id="ARBA00047274"/>
    </source>
</evidence>